<dbReference type="EMBL" id="JXJN01001705">
    <property type="status" value="NOT_ANNOTATED_CDS"/>
    <property type="molecule type" value="Genomic_DNA"/>
</dbReference>
<reference evidence="3" key="1">
    <citation type="submission" date="2015-01" db="EMBL/GenBank/DDBJ databases">
        <authorList>
            <person name="Aksoy S."/>
            <person name="Warren W."/>
            <person name="Wilson R.K."/>
        </authorList>
    </citation>
    <scope>NUCLEOTIDE SEQUENCE [LARGE SCALE GENOMIC DNA]</scope>
    <source>
        <strain evidence="3">IAEA</strain>
    </source>
</reference>
<evidence type="ECO:0000256" key="1">
    <source>
        <dbReference type="SAM" id="Phobius"/>
    </source>
</evidence>
<keyword evidence="1" id="KW-0472">Membrane</keyword>
<name>A0A1B0AQ63_9MUSC</name>
<feature type="transmembrane region" description="Helical" evidence="1">
    <location>
        <begin position="55"/>
        <end position="74"/>
    </location>
</feature>
<dbReference type="Proteomes" id="UP000092460">
    <property type="component" value="Unassembled WGS sequence"/>
</dbReference>
<evidence type="ECO:0000313" key="3">
    <source>
        <dbReference type="Proteomes" id="UP000092460"/>
    </source>
</evidence>
<evidence type="ECO:0000313" key="2">
    <source>
        <dbReference type="EnsemblMetazoa" id="GPPI004613-PA"/>
    </source>
</evidence>
<reference evidence="2" key="2">
    <citation type="submission" date="2020-05" db="UniProtKB">
        <authorList>
            <consortium name="EnsemblMetazoa"/>
        </authorList>
    </citation>
    <scope>IDENTIFICATION</scope>
    <source>
        <strain evidence="2">IAEA</strain>
    </source>
</reference>
<proteinExistence type="predicted"/>
<dbReference type="EnsemblMetazoa" id="GPPI004613-RA">
    <property type="protein sequence ID" value="GPPI004613-PA"/>
    <property type="gene ID" value="GPPI004613"/>
</dbReference>
<protein>
    <submittedName>
        <fullName evidence="2">Uncharacterized protein</fullName>
    </submittedName>
</protein>
<accession>A0A1B0AQ63</accession>
<organism evidence="2 3">
    <name type="scientific">Glossina palpalis gambiensis</name>
    <dbReference type="NCBI Taxonomy" id="67801"/>
    <lineage>
        <taxon>Eukaryota</taxon>
        <taxon>Metazoa</taxon>
        <taxon>Ecdysozoa</taxon>
        <taxon>Arthropoda</taxon>
        <taxon>Hexapoda</taxon>
        <taxon>Insecta</taxon>
        <taxon>Pterygota</taxon>
        <taxon>Neoptera</taxon>
        <taxon>Endopterygota</taxon>
        <taxon>Diptera</taxon>
        <taxon>Brachycera</taxon>
        <taxon>Muscomorpha</taxon>
        <taxon>Hippoboscoidea</taxon>
        <taxon>Glossinidae</taxon>
        <taxon>Glossina</taxon>
    </lineage>
</organism>
<dbReference type="VEuPathDB" id="VectorBase:GPPI004613"/>
<keyword evidence="1" id="KW-1133">Transmembrane helix</keyword>
<sequence>MIKMSKDNLSTVASNRHLKFGPWTYIKSNGKTTTTPPPLPSPPQPPSPYAVTDNICAHVLLILLPLLLLLLLLLKMYACTSPAREPASQPANQSTSHVLRLFATIIRSTSTKTPSPGDQAQEVSSKGLKFYCGHETDSSKIGWTSASFCRSLSKSF</sequence>
<dbReference type="AlphaFoldDB" id="A0A1B0AQ63"/>
<dbReference type="EMBL" id="JXJN01001706">
    <property type="status" value="NOT_ANNOTATED_CDS"/>
    <property type="molecule type" value="Genomic_DNA"/>
</dbReference>
<keyword evidence="3" id="KW-1185">Reference proteome</keyword>
<keyword evidence="1" id="KW-0812">Transmembrane</keyword>